<dbReference type="EMBL" id="JBHRTQ010000014">
    <property type="protein sequence ID" value="MFC3175429.1"/>
    <property type="molecule type" value="Genomic_DNA"/>
</dbReference>
<dbReference type="InterPro" id="IPR014756">
    <property type="entry name" value="Ig_E-set"/>
</dbReference>
<dbReference type="RefSeq" id="WP_379510808.1">
    <property type="nucleotide sequence ID" value="NZ_JBHRTQ010000014.1"/>
</dbReference>
<evidence type="ECO:0000313" key="6">
    <source>
        <dbReference type="Proteomes" id="UP001595604"/>
    </source>
</evidence>
<sequence length="129" mass="13243">MRRSLPAPAALGLAALALFAIPGAALAQPRLVAATPAANATVSRPTVLRLTFSETLAAPLSGVDLVMTGMPGMASHAPMPIRGFTTATAGPVLTVTLPRPLPAGSYQLKWHAAAADQQRVEGSYAFTVR</sequence>
<evidence type="ECO:0000313" key="5">
    <source>
        <dbReference type="EMBL" id="MFC3175429.1"/>
    </source>
</evidence>
<proteinExistence type="predicted"/>
<dbReference type="Pfam" id="PF04234">
    <property type="entry name" value="CopC"/>
    <property type="match status" value="1"/>
</dbReference>
<dbReference type="Gene3D" id="2.60.40.1220">
    <property type="match status" value="1"/>
</dbReference>
<evidence type="ECO:0000256" key="3">
    <source>
        <dbReference type="SAM" id="SignalP"/>
    </source>
</evidence>
<evidence type="ECO:0000259" key="4">
    <source>
        <dbReference type="Pfam" id="PF04234"/>
    </source>
</evidence>
<keyword evidence="6" id="KW-1185">Reference proteome</keyword>
<dbReference type="InterPro" id="IPR007348">
    <property type="entry name" value="CopC_dom"/>
</dbReference>
<feature type="signal peptide" evidence="3">
    <location>
        <begin position="1"/>
        <end position="27"/>
    </location>
</feature>
<comment type="caution">
    <text evidence="5">The sequence shown here is derived from an EMBL/GenBank/DDBJ whole genome shotgun (WGS) entry which is preliminary data.</text>
</comment>
<feature type="chain" id="PRO_5046162752" evidence="3">
    <location>
        <begin position="28"/>
        <end position="129"/>
    </location>
</feature>
<evidence type="ECO:0000256" key="2">
    <source>
        <dbReference type="ARBA" id="ARBA00023008"/>
    </source>
</evidence>
<evidence type="ECO:0000256" key="1">
    <source>
        <dbReference type="ARBA" id="ARBA00022729"/>
    </source>
</evidence>
<dbReference type="Proteomes" id="UP001595604">
    <property type="component" value="Unassembled WGS sequence"/>
</dbReference>
<keyword evidence="2" id="KW-0186">Copper</keyword>
<accession>A0ABV7IRV7</accession>
<reference evidence="6" key="1">
    <citation type="journal article" date="2019" name="Int. J. Syst. Evol. Microbiol.">
        <title>The Global Catalogue of Microorganisms (GCM) 10K type strain sequencing project: providing services to taxonomists for standard genome sequencing and annotation.</title>
        <authorList>
            <consortium name="The Broad Institute Genomics Platform"/>
            <consortium name="The Broad Institute Genome Sequencing Center for Infectious Disease"/>
            <person name="Wu L."/>
            <person name="Ma J."/>
        </authorList>
    </citation>
    <scope>NUCLEOTIDE SEQUENCE [LARGE SCALE GENOMIC DNA]</scope>
    <source>
        <strain evidence="6">KCTC 42984</strain>
    </source>
</reference>
<keyword evidence="1 3" id="KW-0732">Signal</keyword>
<feature type="domain" description="CopC" evidence="4">
    <location>
        <begin position="30"/>
        <end position="128"/>
    </location>
</feature>
<dbReference type="InterPro" id="IPR014755">
    <property type="entry name" value="Cu-Rt/internalin_Ig-like"/>
</dbReference>
<dbReference type="SUPFAM" id="SSF81296">
    <property type="entry name" value="E set domains"/>
    <property type="match status" value="1"/>
</dbReference>
<organism evidence="5 6">
    <name type="scientific">Novosphingobium bradum</name>
    <dbReference type="NCBI Taxonomy" id="1737444"/>
    <lineage>
        <taxon>Bacteria</taxon>
        <taxon>Pseudomonadati</taxon>
        <taxon>Pseudomonadota</taxon>
        <taxon>Alphaproteobacteria</taxon>
        <taxon>Sphingomonadales</taxon>
        <taxon>Sphingomonadaceae</taxon>
        <taxon>Novosphingobium</taxon>
    </lineage>
</organism>
<name>A0ABV7IRV7_9SPHN</name>
<gene>
    <name evidence="5" type="ORF">ACFOD9_14315</name>
</gene>
<protein>
    <submittedName>
        <fullName evidence="5">Copper resistance protein CopC</fullName>
    </submittedName>
</protein>